<evidence type="ECO:0000313" key="1">
    <source>
        <dbReference type="EMBL" id="KAK6773819.1"/>
    </source>
</evidence>
<dbReference type="AlphaFoldDB" id="A0AAN8SPQ6"/>
<sequence>MGLDDEVFWITSSNILSTEPLLTLNSLYTMILQEERHQNLVRAKEDRSAVVAFVVHSSSTAHNDYSGIPSNYSDKPPSAKCGKFNHERKKCFWLSDKLNGGVPEEKEERIMDFVVVDDLETLVILDAVALDMESTVVNVAQATGSNSKTKEDVTAWMRLSND</sequence>
<organism evidence="1 2">
    <name type="scientific">Solanum bulbocastanum</name>
    <name type="common">Wild potato</name>
    <dbReference type="NCBI Taxonomy" id="147425"/>
    <lineage>
        <taxon>Eukaryota</taxon>
        <taxon>Viridiplantae</taxon>
        <taxon>Streptophyta</taxon>
        <taxon>Embryophyta</taxon>
        <taxon>Tracheophyta</taxon>
        <taxon>Spermatophyta</taxon>
        <taxon>Magnoliopsida</taxon>
        <taxon>eudicotyledons</taxon>
        <taxon>Gunneridae</taxon>
        <taxon>Pentapetalae</taxon>
        <taxon>asterids</taxon>
        <taxon>lamiids</taxon>
        <taxon>Solanales</taxon>
        <taxon>Solanaceae</taxon>
        <taxon>Solanoideae</taxon>
        <taxon>Solaneae</taxon>
        <taxon>Solanum</taxon>
    </lineage>
</organism>
<dbReference type="Proteomes" id="UP001371456">
    <property type="component" value="Unassembled WGS sequence"/>
</dbReference>
<comment type="caution">
    <text evidence="1">The sequence shown here is derived from an EMBL/GenBank/DDBJ whole genome shotgun (WGS) entry which is preliminary data.</text>
</comment>
<dbReference type="PANTHER" id="PTHR34222">
    <property type="entry name" value="GAG_PRE-INTEGRS DOMAIN-CONTAINING PROTEIN"/>
    <property type="match status" value="1"/>
</dbReference>
<name>A0AAN8SPQ6_SOLBU</name>
<accession>A0AAN8SPQ6</accession>
<keyword evidence="2" id="KW-1185">Reference proteome</keyword>
<protein>
    <submittedName>
        <fullName evidence="1">Uncharacterized protein</fullName>
    </submittedName>
</protein>
<reference evidence="1 2" key="1">
    <citation type="submission" date="2024-02" db="EMBL/GenBank/DDBJ databases">
        <title>de novo genome assembly of Solanum bulbocastanum strain 11H21.</title>
        <authorList>
            <person name="Hosaka A.J."/>
        </authorList>
    </citation>
    <scope>NUCLEOTIDE SEQUENCE [LARGE SCALE GENOMIC DNA]</scope>
    <source>
        <tissue evidence="1">Young leaves</tissue>
    </source>
</reference>
<gene>
    <name evidence="1" type="ORF">RDI58_029058</name>
</gene>
<proteinExistence type="predicted"/>
<evidence type="ECO:0000313" key="2">
    <source>
        <dbReference type="Proteomes" id="UP001371456"/>
    </source>
</evidence>
<dbReference type="PANTHER" id="PTHR34222:SF28">
    <property type="entry name" value="CCHC-TYPE DOMAIN-CONTAINING PROTEIN"/>
    <property type="match status" value="1"/>
</dbReference>
<dbReference type="EMBL" id="JBANQN010000012">
    <property type="protein sequence ID" value="KAK6773819.1"/>
    <property type="molecule type" value="Genomic_DNA"/>
</dbReference>